<evidence type="ECO:0000256" key="2">
    <source>
        <dbReference type="ARBA" id="ARBA00022692"/>
    </source>
</evidence>
<dbReference type="Proteomes" id="UP001501475">
    <property type="component" value="Unassembled WGS sequence"/>
</dbReference>
<dbReference type="NCBIfam" id="TIGR00247">
    <property type="entry name" value="endolytic transglycosylase MltG"/>
    <property type="match status" value="1"/>
</dbReference>
<dbReference type="RefSeq" id="WP_344065183.1">
    <property type="nucleotide sequence ID" value="NZ_BAAAPN010000045.1"/>
</dbReference>
<dbReference type="CDD" id="cd08010">
    <property type="entry name" value="MltG_like"/>
    <property type="match status" value="1"/>
</dbReference>
<keyword evidence="1 7" id="KW-1003">Cell membrane</keyword>
<evidence type="ECO:0000256" key="7">
    <source>
        <dbReference type="HAMAP-Rule" id="MF_02065"/>
    </source>
</evidence>
<feature type="region of interest" description="Disordered" evidence="8">
    <location>
        <begin position="1"/>
        <end position="24"/>
    </location>
</feature>
<evidence type="ECO:0000256" key="8">
    <source>
        <dbReference type="SAM" id="MobiDB-lite"/>
    </source>
</evidence>
<gene>
    <name evidence="7 9" type="primary">mltG</name>
    <name evidence="9" type="ORF">GCM10009810_18510</name>
</gene>
<dbReference type="Pfam" id="PF02618">
    <property type="entry name" value="YceG"/>
    <property type="match status" value="1"/>
</dbReference>
<comment type="subcellular location">
    <subcellularLocation>
        <location evidence="7">Cell membrane</location>
        <topology evidence="7">Single-pass membrane protein</topology>
    </subcellularLocation>
</comment>
<keyword evidence="10" id="KW-1185">Reference proteome</keyword>
<evidence type="ECO:0000256" key="1">
    <source>
        <dbReference type="ARBA" id="ARBA00022475"/>
    </source>
</evidence>
<feature type="site" description="Important for catalytic activity" evidence="7">
    <location>
        <position position="248"/>
    </location>
</feature>
<proteinExistence type="inferred from homology"/>
<keyword evidence="4 7" id="KW-0472">Membrane</keyword>
<evidence type="ECO:0000256" key="3">
    <source>
        <dbReference type="ARBA" id="ARBA00022989"/>
    </source>
</evidence>
<organism evidence="9 10">
    <name type="scientific">Nostocoides vanveenii</name>
    <dbReference type="NCBI Taxonomy" id="330835"/>
    <lineage>
        <taxon>Bacteria</taxon>
        <taxon>Bacillati</taxon>
        <taxon>Actinomycetota</taxon>
        <taxon>Actinomycetes</taxon>
        <taxon>Micrococcales</taxon>
        <taxon>Intrasporangiaceae</taxon>
        <taxon>Nostocoides</taxon>
    </lineage>
</organism>
<evidence type="ECO:0000256" key="6">
    <source>
        <dbReference type="ARBA" id="ARBA00023316"/>
    </source>
</evidence>
<dbReference type="PANTHER" id="PTHR30518">
    <property type="entry name" value="ENDOLYTIC MUREIN TRANSGLYCOSYLASE"/>
    <property type="match status" value="1"/>
</dbReference>
<keyword evidence="2 7" id="KW-0812">Transmembrane</keyword>
<keyword evidence="3 7" id="KW-1133">Transmembrane helix</keyword>
<dbReference type="PANTHER" id="PTHR30518:SF2">
    <property type="entry name" value="ENDOLYTIC MUREIN TRANSGLYCOSYLASE"/>
    <property type="match status" value="1"/>
</dbReference>
<evidence type="ECO:0000256" key="5">
    <source>
        <dbReference type="ARBA" id="ARBA00023239"/>
    </source>
</evidence>
<accession>A0ABP4WPF7</accession>
<evidence type="ECO:0000256" key="4">
    <source>
        <dbReference type="ARBA" id="ARBA00023136"/>
    </source>
</evidence>
<dbReference type="Gene3D" id="3.30.1490.480">
    <property type="entry name" value="Endolytic murein transglycosylase"/>
    <property type="match status" value="1"/>
</dbReference>
<comment type="similarity">
    <text evidence="7">Belongs to the transglycosylase MltG family.</text>
</comment>
<comment type="catalytic activity">
    <reaction evidence="7">
        <text>a peptidoglycan chain = a peptidoglycan chain with N-acetyl-1,6-anhydromuramyl-[peptide] at the reducing end + a peptidoglycan chain with N-acetylglucosamine at the non-reducing end.</text>
        <dbReference type="EC" id="4.2.2.29"/>
    </reaction>
</comment>
<dbReference type="EMBL" id="BAAAPN010000045">
    <property type="protein sequence ID" value="GAA1759315.1"/>
    <property type="molecule type" value="Genomic_DNA"/>
</dbReference>
<evidence type="ECO:0000313" key="10">
    <source>
        <dbReference type="Proteomes" id="UP001501475"/>
    </source>
</evidence>
<protein>
    <recommendedName>
        <fullName evidence="7">Endolytic murein transglycosylase</fullName>
        <ecNumber evidence="7">4.2.2.29</ecNumber>
    </recommendedName>
    <alternativeName>
        <fullName evidence="7">Peptidoglycan lytic transglycosylase</fullName>
    </alternativeName>
    <alternativeName>
        <fullName evidence="7">Peptidoglycan polymerization terminase</fullName>
    </alternativeName>
</protein>
<name>A0ABP4WPF7_9MICO</name>
<feature type="transmembrane region" description="Helical" evidence="7">
    <location>
        <begin position="30"/>
        <end position="49"/>
    </location>
</feature>
<reference evidence="10" key="1">
    <citation type="journal article" date="2019" name="Int. J. Syst. Evol. Microbiol.">
        <title>The Global Catalogue of Microorganisms (GCM) 10K type strain sequencing project: providing services to taxonomists for standard genome sequencing and annotation.</title>
        <authorList>
            <consortium name="The Broad Institute Genomics Platform"/>
            <consortium name="The Broad Institute Genome Sequencing Center for Infectious Disease"/>
            <person name="Wu L."/>
            <person name="Ma J."/>
        </authorList>
    </citation>
    <scope>NUCLEOTIDE SEQUENCE [LARGE SCALE GENOMIC DNA]</scope>
    <source>
        <strain evidence="10">JCM 15591</strain>
    </source>
</reference>
<dbReference type="InterPro" id="IPR003770">
    <property type="entry name" value="MLTG-like"/>
</dbReference>
<dbReference type="HAMAP" id="MF_02065">
    <property type="entry name" value="MltG"/>
    <property type="match status" value="1"/>
</dbReference>
<keyword evidence="6 7" id="KW-0961">Cell wall biogenesis/degradation</keyword>
<comment type="function">
    <text evidence="7">Functions as a peptidoglycan terminase that cleaves nascent peptidoglycan strands endolytically to terminate their elongation.</text>
</comment>
<dbReference type="EC" id="4.2.2.29" evidence="7"/>
<evidence type="ECO:0000313" key="9">
    <source>
        <dbReference type="EMBL" id="GAA1759315.1"/>
    </source>
</evidence>
<sequence length="381" mass="41087">MTQRLDQDIFGGGGSAEAARPKPPRRTFQSLTALLISLAVVIGGGYGVYRIAKPAIAKFTASEDYPGPGSGEADIVVNEGDSGRQIASTLVRADVIKTTSAFVKASSDSPRLAQAIQPGSYTLKEQMKAIDALKWLADPKHRTNPRVTIPEGLWASEIYKRLSKATEVPVKDYESAAKDVKALGLPAAAKGNVEGWLFPATYEFPPKATAEQQLKLMVAKAVEVMKGEKIDEADWEKTMILASIVESEAGSSNDRRKVARVFINRLEQPTAGTVGRLDSDATVSYGAKRRAVAPTEAERADASNPYNTKIHKGLPPGPISNPGRDSIDAVAHPADGPWFYFVTVNPSTGETKFAVTLEEQVKNSEEFVAWCKKHPEAKCFG</sequence>
<comment type="caution">
    <text evidence="9">The sequence shown here is derived from an EMBL/GenBank/DDBJ whole genome shotgun (WGS) entry which is preliminary data.</text>
</comment>
<keyword evidence="5 7" id="KW-0456">Lyase</keyword>